<dbReference type="SUPFAM" id="SSF46785">
    <property type="entry name" value="Winged helix' DNA-binding domain"/>
    <property type="match status" value="1"/>
</dbReference>
<accession>A0A2U2PAN6</accession>
<dbReference type="InterPro" id="IPR036390">
    <property type="entry name" value="WH_DNA-bd_sf"/>
</dbReference>
<dbReference type="Proteomes" id="UP000245647">
    <property type="component" value="Unassembled WGS sequence"/>
</dbReference>
<comment type="caution">
    <text evidence="2">The sequence shown here is derived from an EMBL/GenBank/DDBJ whole genome shotgun (WGS) entry which is preliminary data.</text>
</comment>
<dbReference type="InterPro" id="IPR025420">
    <property type="entry name" value="DUF4143"/>
</dbReference>
<dbReference type="EMBL" id="QEAS01000025">
    <property type="protein sequence ID" value="PWG78423.1"/>
    <property type="molecule type" value="Genomic_DNA"/>
</dbReference>
<dbReference type="PANTHER" id="PTHR43566">
    <property type="entry name" value="CONSERVED PROTEIN"/>
    <property type="match status" value="1"/>
</dbReference>
<dbReference type="OrthoDB" id="9778168at2"/>
<name>A0A2U2PAN6_9SPHI</name>
<dbReference type="RefSeq" id="WP_109418025.1">
    <property type="nucleotide sequence ID" value="NZ_QEAS01000025.1"/>
</dbReference>
<evidence type="ECO:0000313" key="2">
    <source>
        <dbReference type="EMBL" id="PWG78423.1"/>
    </source>
</evidence>
<keyword evidence="3" id="KW-1185">Reference proteome</keyword>
<reference evidence="2 3" key="1">
    <citation type="submission" date="2018-04" db="EMBL/GenBank/DDBJ databases">
        <title>Pedobacter chongqingensis sp. nov., isolated from a rottenly hemp rope.</title>
        <authorList>
            <person name="Cai Y."/>
        </authorList>
    </citation>
    <scope>NUCLEOTIDE SEQUENCE [LARGE SCALE GENOMIC DNA]</scope>
    <source>
        <strain evidence="2 3">FJ4-8</strain>
    </source>
</reference>
<organism evidence="2 3">
    <name type="scientific">Pararcticibacter amylolyticus</name>
    <dbReference type="NCBI Taxonomy" id="2173175"/>
    <lineage>
        <taxon>Bacteria</taxon>
        <taxon>Pseudomonadati</taxon>
        <taxon>Bacteroidota</taxon>
        <taxon>Sphingobacteriia</taxon>
        <taxon>Sphingobacteriales</taxon>
        <taxon>Sphingobacteriaceae</taxon>
        <taxon>Pararcticibacter</taxon>
    </lineage>
</organism>
<gene>
    <name evidence="2" type="ORF">DDR33_22345</name>
</gene>
<dbReference type="InterPro" id="IPR036388">
    <property type="entry name" value="WH-like_DNA-bd_sf"/>
</dbReference>
<dbReference type="AlphaFoldDB" id="A0A2U2PAN6"/>
<sequence length="198" mass="23213">MVQSYLLKDILAFEGIRQSDKIVKLLRLIAFQAGNEVSYNELGNQLGISKNTVENYLDLLSKVFLIYRLPAYSTNPRKEISKSSKWYFVDNGIRNAIITDLRQVSIRQDVRSLWENYLISERIKRNSYLQEHVQYYFWRNYNQQEIDLIELKAGELHAYEFKFNASKKARVPPAFSGSYPDAGFQCITKDNYLDWISG</sequence>
<evidence type="ECO:0000313" key="3">
    <source>
        <dbReference type="Proteomes" id="UP000245647"/>
    </source>
</evidence>
<dbReference type="Gene3D" id="1.10.10.10">
    <property type="entry name" value="Winged helix-like DNA-binding domain superfamily/Winged helix DNA-binding domain"/>
    <property type="match status" value="1"/>
</dbReference>
<dbReference type="Pfam" id="PF13635">
    <property type="entry name" value="DUF4143"/>
    <property type="match status" value="1"/>
</dbReference>
<evidence type="ECO:0000259" key="1">
    <source>
        <dbReference type="Pfam" id="PF13635"/>
    </source>
</evidence>
<feature type="domain" description="DUF4143" evidence="1">
    <location>
        <begin position="8"/>
        <end position="163"/>
    </location>
</feature>
<proteinExistence type="predicted"/>
<dbReference type="PANTHER" id="PTHR43566:SF1">
    <property type="entry name" value="AAA+ ATPASE DOMAIN-CONTAINING PROTEIN"/>
    <property type="match status" value="1"/>
</dbReference>
<protein>
    <recommendedName>
        <fullName evidence="1">DUF4143 domain-containing protein</fullName>
    </recommendedName>
</protein>